<sequence>MSITNNFRDVIGEGGFGKVYLGNLSDGTQAAVKVLSASSKQGYKEFLAEVELLLVVHHRNLVPLLGYCNEEKIMALVYEYMENGNLKQHLSETRADAMSWEERLQVAVDAAHGLEYLHNGCKPPIIHRDFKSSNILLTRDLQAKISDFGLSRALTTSRTPMSLLNLLALLGILIQRAVRQEFSTRKLILTVSG</sequence>
<evidence type="ECO:0000313" key="9">
    <source>
        <dbReference type="EMBL" id="KAJ8756222.1"/>
    </source>
</evidence>
<dbReference type="PANTHER" id="PTHR45631:SF212">
    <property type="entry name" value="PROTEIN KINASE DOMAIN-CONTAINING PROTEIN"/>
    <property type="match status" value="1"/>
</dbReference>
<dbReference type="InterPro" id="IPR001245">
    <property type="entry name" value="Ser-Thr/Tyr_kinase_cat_dom"/>
</dbReference>
<evidence type="ECO:0000259" key="8">
    <source>
        <dbReference type="PROSITE" id="PS50011"/>
    </source>
</evidence>
<dbReference type="PROSITE" id="PS50011">
    <property type="entry name" value="PROTEIN_KINASE_DOM"/>
    <property type="match status" value="1"/>
</dbReference>
<protein>
    <recommendedName>
        <fullName evidence="8">Protein kinase domain-containing protein</fullName>
    </recommendedName>
</protein>
<keyword evidence="2" id="KW-0808">Transferase</keyword>
<feature type="domain" description="Protein kinase" evidence="8">
    <location>
        <begin position="5"/>
        <end position="193"/>
    </location>
</feature>
<dbReference type="PANTHER" id="PTHR45631">
    <property type="entry name" value="OS07G0107800 PROTEIN-RELATED"/>
    <property type="match status" value="1"/>
</dbReference>
<gene>
    <name evidence="9" type="ORF">K2173_024769</name>
</gene>
<keyword evidence="10" id="KW-1185">Reference proteome</keyword>
<dbReference type="InterPro" id="IPR008271">
    <property type="entry name" value="Ser/Thr_kinase_AS"/>
</dbReference>
<dbReference type="EMBL" id="JAIWQS010000009">
    <property type="protein sequence ID" value="KAJ8756222.1"/>
    <property type="molecule type" value="Genomic_DNA"/>
</dbReference>
<accession>A0AAV8SV89</accession>
<dbReference type="GO" id="GO:0004674">
    <property type="term" value="F:protein serine/threonine kinase activity"/>
    <property type="evidence" value="ECO:0007669"/>
    <property type="project" value="UniProtKB-KW"/>
</dbReference>
<dbReference type="Proteomes" id="UP001159364">
    <property type="component" value="Linkage Group LG09"/>
</dbReference>
<dbReference type="GO" id="GO:0005524">
    <property type="term" value="F:ATP binding"/>
    <property type="evidence" value="ECO:0007669"/>
    <property type="project" value="UniProtKB-UniRule"/>
</dbReference>
<evidence type="ECO:0000256" key="2">
    <source>
        <dbReference type="ARBA" id="ARBA00022679"/>
    </source>
</evidence>
<dbReference type="AlphaFoldDB" id="A0AAV8SV89"/>
<dbReference type="InterPro" id="IPR000719">
    <property type="entry name" value="Prot_kinase_dom"/>
</dbReference>
<evidence type="ECO:0000256" key="3">
    <source>
        <dbReference type="ARBA" id="ARBA00022741"/>
    </source>
</evidence>
<evidence type="ECO:0000256" key="6">
    <source>
        <dbReference type="PROSITE-ProRule" id="PRU10141"/>
    </source>
</evidence>
<evidence type="ECO:0000313" key="10">
    <source>
        <dbReference type="Proteomes" id="UP001159364"/>
    </source>
</evidence>
<name>A0AAV8SV89_9ROSI</name>
<keyword evidence="3 6" id="KW-0547">Nucleotide-binding</keyword>
<keyword evidence="5 6" id="KW-0067">ATP-binding</keyword>
<dbReference type="Pfam" id="PF07714">
    <property type="entry name" value="PK_Tyr_Ser-Thr"/>
    <property type="match status" value="1"/>
</dbReference>
<dbReference type="InterPro" id="IPR017441">
    <property type="entry name" value="Protein_kinase_ATP_BS"/>
</dbReference>
<dbReference type="InterPro" id="IPR011009">
    <property type="entry name" value="Kinase-like_dom_sf"/>
</dbReference>
<dbReference type="PROSITE" id="PS00107">
    <property type="entry name" value="PROTEIN_KINASE_ATP"/>
    <property type="match status" value="1"/>
</dbReference>
<evidence type="ECO:0000256" key="7">
    <source>
        <dbReference type="RuleBase" id="RU000304"/>
    </source>
</evidence>
<evidence type="ECO:0000256" key="5">
    <source>
        <dbReference type="ARBA" id="ARBA00022840"/>
    </source>
</evidence>
<dbReference type="Gene3D" id="3.30.200.20">
    <property type="entry name" value="Phosphorylase Kinase, domain 1"/>
    <property type="match status" value="1"/>
</dbReference>
<keyword evidence="1 7" id="KW-0723">Serine/threonine-protein kinase</keyword>
<keyword evidence="4" id="KW-0418">Kinase</keyword>
<feature type="binding site" evidence="6">
    <location>
        <position position="33"/>
    </location>
    <ligand>
        <name>ATP</name>
        <dbReference type="ChEBI" id="CHEBI:30616"/>
    </ligand>
</feature>
<dbReference type="Gene3D" id="1.10.510.10">
    <property type="entry name" value="Transferase(Phosphotransferase) domain 1"/>
    <property type="match status" value="1"/>
</dbReference>
<evidence type="ECO:0000256" key="1">
    <source>
        <dbReference type="ARBA" id="ARBA00022527"/>
    </source>
</evidence>
<dbReference type="SUPFAM" id="SSF56112">
    <property type="entry name" value="Protein kinase-like (PK-like)"/>
    <property type="match status" value="1"/>
</dbReference>
<evidence type="ECO:0000256" key="4">
    <source>
        <dbReference type="ARBA" id="ARBA00022777"/>
    </source>
</evidence>
<comment type="similarity">
    <text evidence="7">Belongs to the protein kinase superfamily.</text>
</comment>
<proteinExistence type="inferred from homology"/>
<dbReference type="FunFam" id="3.30.200.20:FF:000394">
    <property type="entry name" value="Leucine-rich repeat receptor-like protein kinase"/>
    <property type="match status" value="1"/>
</dbReference>
<organism evidence="9 10">
    <name type="scientific">Erythroxylum novogranatense</name>
    <dbReference type="NCBI Taxonomy" id="1862640"/>
    <lineage>
        <taxon>Eukaryota</taxon>
        <taxon>Viridiplantae</taxon>
        <taxon>Streptophyta</taxon>
        <taxon>Embryophyta</taxon>
        <taxon>Tracheophyta</taxon>
        <taxon>Spermatophyta</taxon>
        <taxon>Magnoliopsida</taxon>
        <taxon>eudicotyledons</taxon>
        <taxon>Gunneridae</taxon>
        <taxon>Pentapetalae</taxon>
        <taxon>rosids</taxon>
        <taxon>fabids</taxon>
        <taxon>Malpighiales</taxon>
        <taxon>Erythroxylaceae</taxon>
        <taxon>Erythroxylum</taxon>
    </lineage>
</organism>
<comment type="caution">
    <text evidence="9">The sequence shown here is derived from an EMBL/GenBank/DDBJ whole genome shotgun (WGS) entry which is preliminary data.</text>
</comment>
<dbReference type="PROSITE" id="PS00108">
    <property type="entry name" value="PROTEIN_KINASE_ST"/>
    <property type="match status" value="1"/>
</dbReference>
<reference evidence="9 10" key="1">
    <citation type="submission" date="2021-09" db="EMBL/GenBank/DDBJ databases">
        <title>Genomic insights and catalytic innovation underlie evolution of tropane alkaloids biosynthesis.</title>
        <authorList>
            <person name="Wang Y.-J."/>
            <person name="Tian T."/>
            <person name="Huang J.-P."/>
            <person name="Huang S.-X."/>
        </authorList>
    </citation>
    <scope>NUCLEOTIDE SEQUENCE [LARGE SCALE GENOMIC DNA]</scope>
    <source>
        <strain evidence="9">KIB-2018</strain>
        <tissue evidence="9">Leaf</tissue>
    </source>
</reference>